<keyword evidence="4 5" id="KW-0472">Membrane</keyword>
<reference evidence="6" key="1">
    <citation type="submission" date="2021-03" db="EMBL/GenBank/DDBJ databases">
        <title>Revisited historic fungal species revealed as producer of novel bioactive compounds through whole genome sequencing and comparative genomics.</title>
        <authorList>
            <person name="Vignolle G.A."/>
            <person name="Hochenegger N."/>
            <person name="Mach R.L."/>
            <person name="Mach-Aigner A.R."/>
            <person name="Javad Rahimi M."/>
            <person name="Salim K.A."/>
            <person name="Chan C.M."/>
            <person name="Lim L.B.L."/>
            <person name="Cai F."/>
            <person name="Druzhinina I.S."/>
            <person name="U'Ren J.M."/>
            <person name="Derntl C."/>
        </authorList>
    </citation>
    <scope>NUCLEOTIDE SEQUENCE</scope>
    <source>
        <strain evidence="6">TUCIM 5799</strain>
    </source>
</reference>
<gene>
    <name evidence="6" type="ORF">JX265_008002</name>
</gene>
<keyword evidence="3 5" id="KW-1133">Transmembrane helix</keyword>
<dbReference type="EMBL" id="JAFIMR010000021">
    <property type="protein sequence ID" value="KAI1865679.1"/>
    <property type="molecule type" value="Genomic_DNA"/>
</dbReference>
<evidence type="ECO:0000256" key="4">
    <source>
        <dbReference type="ARBA" id="ARBA00023136"/>
    </source>
</evidence>
<evidence type="ECO:0000256" key="1">
    <source>
        <dbReference type="ARBA" id="ARBA00004141"/>
    </source>
</evidence>
<accession>A0A9P9WIS3</accession>
<dbReference type="Proteomes" id="UP000829685">
    <property type="component" value="Unassembled WGS sequence"/>
</dbReference>
<evidence type="ECO:0000313" key="6">
    <source>
        <dbReference type="EMBL" id="KAI1865679.1"/>
    </source>
</evidence>
<feature type="transmembrane region" description="Helical" evidence="5">
    <location>
        <begin position="68"/>
        <end position="86"/>
    </location>
</feature>
<organism evidence="6 7">
    <name type="scientific">Neoarthrinium moseri</name>
    <dbReference type="NCBI Taxonomy" id="1658444"/>
    <lineage>
        <taxon>Eukaryota</taxon>
        <taxon>Fungi</taxon>
        <taxon>Dikarya</taxon>
        <taxon>Ascomycota</taxon>
        <taxon>Pezizomycotina</taxon>
        <taxon>Sordariomycetes</taxon>
        <taxon>Xylariomycetidae</taxon>
        <taxon>Amphisphaeriales</taxon>
        <taxon>Apiosporaceae</taxon>
        <taxon>Neoarthrinium</taxon>
    </lineage>
</organism>
<evidence type="ECO:0000256" key="2">
    <source>
        <dbReference type="ARBA" id="ARBA00022692"/>
    </source>
</evidence>
<evidence type="ECO:0000256" key="5">
    <source>
        <dbReference type="SAM" id="Phobius"/>
    </source>
</evidence>
<feature type="transmembrane region" description="Helical" evidence="5">
    <location>
        <begin position="198"/>
        <end position="218"/>
    </location>
</feature>
<dbReference type="GO" id="GO:0016020">
    <property type="term" value="C:membrane"/>
    <property type="evidence" value="ECO:0007669"/>
    <property type="project" value="UniProtKB-SubCell"/>
</dbReference>
<keyword evidence="7" id="KW-1185">Reference proteome</keyword>
<sequence length="377" mass="42496">MIISGACAAFASIAMLTLMVRHARHFTKPKEQANILRICAFIPIYAIGTLIEVCAPAAYVYLHPWLEVAQAFAMAAFFILLCRLLASEVDELQDVFLAPLRIIQKNTGHSTTKLVAAYRRTWIFVFQYPIVSIMVAIFTAITESAGVYCHGGRKPYFASLWLDILSIASMGLAVVAVLKTYVKLKVELRPHRAMPKFLAFKLLIGLQFLQQIVYTILRRVSPSPLEPNATLSYTDLEIGIPLLLTSCELVIFSVFFHFAYSVTPYRVNSPSHEVPSFRDDREHVGGTAYRQGGVLGWQAWIAMCNPKEFVAAVKFVFSMHNALLKSDLHAEQSRPLNLRLYAQTTQYPPKQHNSSDLSDASYYEHVQPQYSMSYRNS</sequence>
<dbReference type="PANTHER" id="PTHR23423">
    <property type="entry name" value="ORGANIC SOLUTE TRANSPORTER-RELATED"/>
    <property type="match status" value="1"/>
</dbReference>
<evidence type="ECO:0000256" key="3">
    <source>
        <dbReference type="ARBA" id="ARBA00022989"/>
    </source>
</evidence>
<dbReference type="InterPro" id="IPR005178">
    <property type="entry name" value="Ostalpha/TMEM184C"/>
</dbReference>
<name>A0A9P9WIS3_9PEZI</name>
<dbReference type="Pfam" id="PF03619">
    <property type="entry name" value="Solute_trans_a"/>
    <property type="match status" value="1"/>
</dbReference>
<feature type="transmembrane region" description="Helical" evidence="5">
    <location>
        <begin position="238"/>
        <end position="260"/>
    </location>
</feature>
<comment type="caution">
    <text evidence="6">The sequence shown here is derived from an EMBL/GenBank/DDBJ whole genome shotgun (WGS) entry which is preliminary data.</text>
</comment>
<comment type="subcellular location">
    <subcellularLocation>
        <location evidence="1">Membrane</location>
        <topology evidence="1">Multi-pass membrane protein</topology>
    </subcellularLocation>
</comment>
<feature type="transmembrane region" description="Helical" evidence="5">
    <location>
        <begin position="122"/>
        <end position="141"/>
    </location>
</feature>
<dbReference type="SMART" id="SM01417">
    <property type="entry name" value="Solute_trans_a"/>
    <property type="match status" value="1"/>
</dbReference>
<feature type="transmembrane region" description="Helical" evidence="5">
    <location>
        <begin position="35"/>
        <end position="62"/>
    </location>
</feature>
<protein>
    <submittedName>
        <fullName evidence="6">Uncharacterized protein</fullName>
    </submittedName>
</protein>
<proteinExistence type="predicted"/>
<evidence type="ECO:0000313" key="7">
    <source>
        <dbReference type="Proteomes" id="UP000829685"/>
    </source>
</evidence>
<dbReference type="AlphaFoldDB" id="A0A9P9WIS3"/>
<keyword evidence="2 5" id="KW-0812">Transmembrane</keyword>
<feature type="transmembrane region" description="Helical" evidence="5">
    <location>
        <begin position="156"/>
        <end position="178"/>
    </location>
</feature>